<proteinExistence type="predicted"/>
<dbReference type="InterPro" id="IPR052227">
    <property type="entry name" value="Arf-Rho-GAP_ANK-PH_domain"/>
</dbReference>
<dbReference type="AlphaFoldDB" id="M7ARN1"/>
<evidence type="ECO:0000256" key="1">
    <source>
        <dbReference type="SAM" id="MobiDB-lite"/>
    </source>
</evidence>
<feature type="region of interest" description="Disordered" evidence="1">
    <location>
        <begin position="254"/>
        <end position="277"/>
    </location>
</feature>
<dbReference type="SMART" id="SM00454">
    <property type="entry name" value="SAM"/>
    <property type="match status" value="1"/>
</dbReference>
<accession>M7ARN1</accession>
<dbReference type="PANTHER" id="PTHR45899:SF3">
    <property type="entry name" value="ARF-GAP WITH RHO-GAP DOMAIN, ANK REPEAT AND PH DOMAIN-CONTAINING PROTEIN 1"/>
    <property type="match status" value="1"/>
</dbReference>
<dbReference type="STRING" id="8469.M7ARN1"/>
<feature type="region of interest" description="Disordered" evidence="1">
    <location>
        <begin position="219"/>
        <end position="238"/>
    </location>
</feature>
<dbReference type="Pfam" id="PF00536">
    <property type="entry name" value="SAM_1"/>
    <property type="match status" value="1"/>
</dbReference>
<dbReference type="PANTHER" id="PTHR45899">
    <property type="entry name" value="RHO GTPASE ACTIVATING PROTEIN AT 15B, ISOFORM C"/>
    <property type="match status" value="1"/>
</dbReference>
<dbReference type="SUPFAM" id="SSF47769">
    <property type="entry name" value="SAM/Pointed domain"/>
    <property type="match status" value="1"/>
</dbReference>
<evidence type="ECO:0000313" key="3">
    <source>
        <dbReference type="EMBL" id="EMP27294.1"/>
    </source>
</evidence>
<sequence>MEEGASLLVAEWLRALHLDQYLESFEKNDLWKVSDCRNLTDEALTQIGILLPGHRKRILFGLQKAFMEAPPGTEGPVVAARRPVPMKRNIFRVSADAVTARAEPELKGDSPTPASRKSPVLTEMGNPAGLSQVPPPIPPRLGCRPPIKFSSASPPVSGELSPAVPCRSELPSFADFAPPVPAPLPARDKLSLGLAVPEGKGKPPLPPLPVKRHQLETKPHSLKVPPLPSRPPLLPPRALSQRTATRCPELSQVRLGPCLGEGPPRKPRGAGTNADPVRSSVRFSPVCWTSCESQAWVTGGSRGHEVQEGSEEDPELRRCVCASQTRFHIDGA</sequence>
<dbReference type="InterPro" id="IPR013761">
    <property type="entry name" value="SAM/pointed_sf"/>
</dbReference>
<keyword evidence="4" id="KW-1185">Reference proteome</keyword>
<name>M7ARN1_CHEMY</name>
<dbReference type="Proteomes" id="UP000031443">
    <property type="component" value="Unassembled WGS sequence"/>
</dbReference>
<evidence type="ECO:0000259" key="2">
    <source>
        <dbReference type="PROSITE" id="PS50105"/>
    </source>
</evidence>
<dbReference type="InterPro" id="IPR001660">
    <property type="entry name" value="SAM"/>
</dbReference>
<feature type="region of interest" description="Disordered" evidence="1">
    <location>
        <begin position="101"/>
        <end position="163"/>
    </location>
</feature>
<evidence type="ECO:0000313" key="4">
    <source>
        <dbReference type="Proteomes" id="UP000031443"/>
    </source>
</evidence>
<dbReference type="PROSITE" id="PS50105">
    <property type="entry name" value="SAM_DOMAIN"/>
    <property type="match status" value="1"/>
</dbReference>
<dbReference type="EMBL" id="KB571557">
    <property type="protein sequence ID" value="EMP27294.1"/>
    <property type="molecule type" value="Genomic_DNA"/>
</dbReference>
<gene>
    <name evidence="3" type="ORF">UY3_15619</name>
</gene>
<reference evidence="4" key="1">
    <citation type="journal article" date="2013" name="Nat. Genet.">
        <title>The draft genomes of soft-shell turtle and green sea turtle yield insights into the development and evolution of the turtle-specific body plan.</title>
        <authorList>
            <person name="Wang Z."/>
            <person name="Pascual-Anaya J."/>
            <person name="Zadissa A."/>
            <person name="Li W."/>
            <person name="Niimura Y."/>
            <person name="Huang Z."/>
            <person name="Li C."/>
            <person name="White S."/>
            <person name="Xiong Z."/>
            <person name="Fang D."/>
            <person name="Wang B."/>
            <person name="Ming Y."/>
            <person name="Chen Y."/>
            <person name="Zheng Y."/>
            <person name="Kuraku S."/>
            <person name="Pignatelli M."/>
            <person name="Herrero J."/>
            <person name="Beal K."/>
            <person name="Nozawa M."/>
            <person name="Li Q."/>
            <person name="Wang J."/>
            <person name="Zhang H."/>
            <person name="Yu L."/>
            <person name="Shigenobu S."/>
            <person name="Wang J."/>
            <person name="Liu J."/>
            <person name="Flicek P."/>
            <person name="Searle S."/>
            <person name="Wang J."/>
            <person name="Kuratani S."/>
            <person name="Yin Y."/>
            <person name="Aken B."/>
            <person name="Zhang G."/>
            <person name="Irie N."/>
        </authorList>
    </citation>
    <scope>NUCLEOTIDE SEQUENCE [LARGE SCALE GENOMIC DNA]</scope>
</reference>
<protein>
    <submittedName>
        <fullName evidence="3">Arf-GAP with Rho-GAP domain, ANK repeat and PH domain-containing protein 1</fullName>
    </submittedName>
</protein>
<dbReference type="Gene3D" id="1.10.150.50">
    <property type="entry name" value="Transcription Factor, Ets-1"/>
    <property type="match status" value="1"/>
</dbReference>
<organism evidence="3 4">
    <name type="scientific">Chelonia mydas</name>
    <name type="common">Green sea-turtle</name>
    <name type="synonym">Chelonia agassizi</name>
    <dbReference type="NCBI Taxonomy" id="8469"/>
    <lineage>
        <taxon>Eukaryota</taxon>
        <taxon>Metazoa</taxon>
        <taxon>Chordata</taxon>
        <taxon>Craniata</taxon>
        <taxon>Vertebrata</taxon>
        <taxon>Euteleostomi</taxon>
        <taxon>Archelosauria</taxon>
        <taxon>Testudinata</taxon>
        <taxon>Testudines</taxon>
        <taxon>Cryptodira</taxon>
        <taxon>Durocryptodira</taxon>
        <taxon>Americhelydia</taxon>
        <taxon>Chelonioidea</taxon>
        <taxon>Cheloniidae</taxon>
        <taxon>Chelonia</taxon>
    </lineage>
</organism>
<dbReference type="GO" id="GO:0005547">
    <property type="term" value="F:phosphatidylinositol-3,4,5-trisphosphate binding"/>
    <property type="evidence" value="ECO:0007669"/>
    <property type="project" value="TreeGrafter"/>
</dbReference>
<dbReference type="GO" id="GO:0005737">
    <property type="term" value="C:cytoplasm"/>
    <property type="evidence" value="ECO:0007669"/>
    <property type="project" value="TreeGrafter"/>
</dbReference>
<feature type="compositionally biased region" description="Pro residues" evidence="1">
    <location>
        <begin position="225"/>
        <end position="235"/>
    </location>
</feature>
<dbReference type="GO" id="GO:0008360">
    <property type="term" value="P:regulation of cell shape"/>
    <property type="evidence" value="ECO:0007669"/>
    <property type="project" value="TreeGrafter"/>
</dbReference>
<dbReference type="GO" id="GO:0005096">
    <property type="term" value="F:GTPase activator activity"/>
    <property type="evidence" value="ECO:0007669"/>
    <property type="project" value="TreeGrafter"/>
</dbReference>
<feature type="domain" description="SAM" evidence="2">
    <location>
        <begin position="9"/>
        <end position="68"/>
    </location>
</feature>